<reference evidence="1" key="1">
    <citation type="submission" date="2021-06" db="EMBL/GenBank/DDBJ databases">
        <authorList>
            <person name="Kallberg Y."/>
            <person name="Tangrot J."/>
            <person name="Rosling A."/>
        </authorList>
    </citation>
    <scope>NUCLEOTIDE SEQUENCE</scope>
    <source>
        <strain evidence="1">87-6 pot B 2015</strain>
    </source>
</reference>
<sequence>IFKVSLREISIKNISVILLNIVQKEPHRNDSLEIREFLGISL</sequence>
<feature type="non-terminal residue" evidence="1">
    <location>
        <position position="42"/>
    </location>
</feature>
<evidence type="ECO:0000313" key="2">
    <source>
        <dbReference type="Proteomes" id="UP000789375"/>
    </source>
</evidence>
<accession>A0A9N9IYQ1</accession>
<dbReference type="Proteomes" id="UP000789375">
    <property type="component" value="Unassembled WGS sequence"/>
</dbReference>
<feature type="non-terminal residue" evidence="1">
    <location>
        <position position="1"/>
    </location>
</feature>
<evidence type="ECO:0000313" key="1">
    <source>
        <dbReference type="EMBL" id="CAG8754359.1"/>
    </source>
</evidence>
<proteinExistence type="predicted"/>
<protein>
    <submittedName>
        <fullName evidence="1">13318_t:CDS:1</fullName>
    </submittedName>
</protein>
<dbReference type="EMBL" id="CAJVPP010026768">
    <property type="protein sequence ID" value="CAG8754359.1"/>
    <property type="molecule type" value="Genomic_DNA"/>
</dbReference>
<organism evidence="1 2">
    <name type="scientific">Funneliformis mosseae</name>
    <name type="common">Endomycorrhizal fungus</name>
    <name type="synonym">Glomus mosseae</name>
    <dbReference type="NCBI Taxonomy" id="27381"/>
    <lineage>
        <taxon>Eukaryota</taxon>
        <taxon>Fungi</taxon>
        <taxon>Fungi incertae sedis</taxon>
        <taxon>Mucoromycota</taxon>
        <taxon>Glomeromycotina</taxon>
        <taxon>Glomeromycetes</taxon>
        <taxon>Glomerales</taxon>
        <taxon>Glomeraceae</taxon>
        <taxon>Funneliformis</taxon>
    </lineage>
</organism>
<dbReference type="AlphaFoldDB" id="A0A9N9IYQ1"/>
<keyword evidence="2" id="KW-1185">Reference proteome</keyword>
<gene>
    <name evidence="1" type="ORF">FMOSSE_LOCUS16815</name>
</gene>
<comment type="caution">
    <text evidence="1">The sequence shown here is derived from an EMBL/GenBank/DDBJ whole genome shotgun (WGS) entry which is preliminary data.</text>
</comment>
<name>A0A9N9IYQ1_FUNMO</name>